<organism evidence="1 2">
    <name type="scientific">Portunus trituberculatus</name>
    <name type="common">Swimming crab</name>
    <name type="synonym">Neptunus trituberculatus</name>
    <dbReference type="NCBI Taxonomy" id="210409"/>
    <lineage>
        <taxon>Eukaryota</taxon>
        <taxon>Metazoa</taxon>
        <taxon>Ecdysozoa</taxon>
        <taxon>Arthropoda</taxon>
        <taxon>Crustacea</taxon>
        <taxon>Multicrustacea</taxon>
        <taxon>Malacostraca</taxon>
        <taxon>Eumalacostraca</taxon>
        <taxon>Eucarida</taxon>
        <taxon>Decapoda</taxon>
        <taxon>Pleocyemata</taxon>
        <taxon>Brachyura</taxon>
        <taxon>Eubrachyura</taxon>
        <taxon>Portunoidea</taxon>
        <taxon>Portunidae</taxon>
        <taxon>Portuninae</taxon>
        <taxon>Portunus</taxon>
    </lineage>
</organism>
<protein>
    <submittedName>
        <fullName evidence="1">Uncharacterized protein</fullName>
    </submittedName>
</protein>
<comment type="caution">
    <text evidence="1">The sequence shown here is derived from an EMBL/GenBank/DDBJ whole genome shotgun (WGS) entry which is preliminary data.</text>
</comment>
<reference evidence="1 2" key="1">
    <citation type="submission" date="2019-05" db="EMBL/GenBank/DDBJ databases">
        <title>Another draft genome of Portunus trituberculatus and its Hox gene families provides insights of decapod evolution.</title>
        <authorList>
            <person name="Jeong J.-H."/>
            <person name="Song I."/>
            <person name="Kim S."/>
            <person name="Choi T."/>
            <person name="Kim D."/>
            <person name="Ryu S."/>
            <person name="Kim W."/>
        </authorList>
    </citation>
    <scope>NUCLEOTIDE SEQUENCE [LARGE SCALE GENOMIC DNA]</scope>
    <source>
        <tissue evidence="1">Muscle</tissue>
    </source>
</reference>
<dbReference type="AlphaFoldDB" id="A0A5B7JHA7"/>
<evidence type="ECO:0000313" key="1">
    <source>
        <dbReference type="EMBL" id="MPC92358.1"/>
    </source>
</evidence>
<evidence type="ECO:0000313" key="2">
    <source>
        <dbReference type="Proteomes" id="UP000324222"/>
    </source>
</evidence>
<dbReference type="Proteomes" id="UP000324222">
    <property type="component" value="Unassembled WGS sequence"/>
</dbReference>
<sequence length="97" mass="10527">MAGPRLLHHHVCSLLVAGLPRSPPICESQLSAPLRSLRSAPGTPTGRPLLRSSRRVLPRSLRRGPVSPFPALLTPLRRHLRRSTQSGFPPASARFSG</sequence>
<proteinExistence type="predicted"/>
<name>A0A5B7JHA7_PORTR</name>
<gene>
    <name evidence="1" type="ORF">E2C01_087442</name>
</gene>
<dbReference type="EMBL" id="VSRR010090968">
    <property type="protein sequence ID" value="MPC92358.1"/>
    <property type="molecule type" value="Genomic_DNA"/>
</dbReference>
<accession>A0A5B7JHA7</accession>
<keyword evidence="2" id="KW-1185">Reference proteome</keyword>